<accession>A0A1I6ZBL4</accession>
<dbReference type="SUPFAM" id="SSF51735">
    <property type="entry name" value="NAD(P)-binding Rossmann-fold domains"/>
    <property type="match status" value="1"/>
</dbReference>
<dbReference type="Gene3D" id="3.40.50.720">
    <property type="entry name" value="NAD(P)-binding Rossmann-like Domain"/>
    <property type="match status" value="1"/>
</dbReference>
<name>A0A1I6ZBL4_9RHOB</name>
<keyword evidence="3" id="KW-1185">Reference proteome</keyword>
<gene>
    <name evidence="2" type="ORF">SAMN05216236_10418</name>
</gene>
<dbReference type="STRING" id="999627.SAMN05216236_10418"/>
<reference evidence="2 3" key="1">
    <citation type="submission" date="2016-10" db="EMBL/GenBank/DDBJ databases">
        <authorList>
            <person name="de Groot N.N."/>
        </authorList>
    </citation>
    <scope>NUCLEOTIDE SEQUENCE [LARGE SCALE GENOMIC DNA]</scope>
    <source>
        <strain evidence="2 3">CGMCC 1.10959</strain>
    </source>
</reference>
<proteinExistence type="predicted"/>
<dbReference type="AlphaFoldDB" id="A0A1I6ZBL4"/>
<dbReference type="EMBL" id="FPAW01000004">
    <property type="protein sequence ID" value="SFT60074.1"/>
    <property type="molecule type" value="Genomic_DNA"/>
</dbReference>
<dbReference type="Pfam" id="PF00106">
    <property type="entry name" value="adh_short"/>
    <property type="match status" value="1"/>
</dbReference>
<dbReference type="InterPro" id="IPR002347">
    <property type="entry name" value="SDR_fam"/>
</dbReference>
<evidence type="ECO:0000313" key="2">
    <source>
        <dbReference type="EMBL" id="SFT60074.1"/>
    </source>
</evidence>
<sequence length="99" mass="10174">MTGSVQGIGLSIAKALAGAGGGRIAVHGLAGDAQIEKACAQLKRAGAPQAEFLAVDLRHPAQIAERLVAFDGNREAVVADPEKENNPACSGRNLQRLAF</sequence>
<protein>
    <submittedName>
        <fullName evidence="2">Short chain dehydrogenase</fullName>
    </submittedName>
</protein>
<evidence type="ECO:0000256" key="1">
    <source>
        <dbReference type="SAM" id="MobiDB-lite"/>
    </source>
</evidence>
<dbReference type="RefSeq" id="WP_027261434.1">
    <property type="nucleotide sequence ID" value="NZ_FPAW01000004.1"/>
</dbReference>
<organism evidence="2 3">
    <name type="scientific">Sedimentitalea nanhaiensis</name>
    <dbReference type="NCBI Taxonomy" id="999627"/>
    <lineage>
        <taxon>Bacteria</taxon>
        <taxon>Pseudomonadati</taxon>
        <taxon>Pseudomonadota</taxon>
        <taxon>Alphaproteobacteria</taxon>
        <taxon>Rhodobacterales</taxon>
        <taxon>Paracoccaceae</taxon>
        <taxon>Sedimentitalea</taxon>
    </lineage>
</organism>
<feature type="region of interest" description="Disordered" evidence="1">
    <location>
        <begin position="79"/>
        <end position="99"/>
    </location>
</feature>
<evidence type="ECO:0000313" key="3">
    <source>
        <dbReference type="Proteomes" id="UP000182466"/>
    </source>
</evidence>
<dbReference type="InterPro" id="IPR036291">
    <property type="entry name" value="NAD(P)-bd_dom_sf"/>
</dbReference>
<dbReference type="Proteomes" id="UP000182466">
    <property type="component" value="Unassembled WGS sequence"/>
</dbReference>